<reference evidence="4 5" key="2">
    <citation type="journal article" date="2017" name="Genome Biol.">
        <title>New reference genome sequences of hot pepper reveal the massive evolution of plant disease-resistance genes by retroduplication.</title>
        <authorList>
            <person name="Kim S."/>
            <person name="Park J."/>
            <person name="Yeom S.I."/>
            <person name="Kim Y.M."/>
            <person name="Seo E."/>
            <person name="Kim K.T."/>
            <person name="Kim M.S."/>
            <person name="Lee J.M."/>
            <person name="Cheong K."/>
            <person name="Shin H.S."/>
            <person name="Kim S.B."/>
            <person name="Han K."/>
            <person name="Lee J."/>
            <person name="Park M."/>
            <person name="Lee H.A."/>
            <person name="Lee H.Y."/>
            <person name="Lee Y."/>
            <person name="Oh S."/>
            <person name="Lee J.H."/>
            <person name="Choi E."/>
            <person name="Choi E."/>
            <person name="Lee S.E."/>
            <person name="Jeon J."/>
            <person name="Kim H."/>
            <person name="Choi G."/>
            <person name="Song H."/>
            <person name="Lee J."/>
            <person name="Lee S.C."/>
            <person name="Kwon J.K."/>
            <person name="Lee H.Y."/>
            <person name="Koo N."/>
            <person name="Hong Y."/>
            <person name="Kim R.W."/>
            <person name="Kang W.H."/>
            <person name="Huh J.H."/>
            <person name="Kang B.C."/>
            <person name="Yang T.J."/>
            <person name="Lee Y.H."/>
            <person name="Bennetzen J.L."/>
            <person name="Choi D."/>
        </authorList>
    </citation>
    <scope>NUCLEOTIDE SEQUENCE [LARGE SCALE GENOMIC DNA]</scope>
    <source>
        <strain evidence="5">cv. CM334</strain>
    </source>
</reference>
<dbReference type="InterPro" id="IPR003959">
    <property type="entry name" value="ATPase_AAA_core"/>
</dbReference>
<keyword evidence="2" id="KW-0067">ATP-binding</keyword>
<dbReference type="SUPFAM" id="SSF52540">
    <property type="entry name" value="P-loop containing nucleoside triphosphate hydrolases"/>
    <property type="match status" value="1"/>
</dbReference>
<evidence type="ECO:0000313" key="4">
    <source>
        <dbReference type="EMBL" id="PHT69883.1"/>
    </source>
</evidence>
<dbReference type="PANTHER" id="PTHR23073">
    <property type="entry name" value="26S PROTEASOME REGULATORY SUBUNIT"/>
    <property type="match status" value="1"/>
</dbReference>
<proteinExistence type="predicted"/>
<dbReference type="GO" id="GO:0005524">
    <property type="term" value="F:ATP binding"/>
    <property type="evidence" value="ECO:0007669"/>
    <property type="project" value="UniProtKB-KW"/>
</dbReference>
<organism evidence="4 5">
    <name type="scientific">Capsicum annuum</name>
    <name type="common">Capsicum pepper</name>
    <dbReference type="NCBI Taxonomy" id="4072"/>
    <lineage>
        <taxon>Eukaryota</taxon>
        <taxon>Viridiplantae</taxon>
        <taxon>Streptophyta</taxon>
        <taxon>Embryophyta</taxon>
        <taxon>Tracheophyta</taxon>
        <taxon>Spermatophyta</taxon>
        <taxon>Magnoliopsida</taxon>
        <taxon>eudicotyledons</taxon>
        <taxon>Gunneridae</taxon>
        <taxon>Pentapetalae</taxon>
        <taxon>asterids</taxon>
        <taxon>lamiids</taxon>
        <taxon>Solanales</taxon>
        <taxon>Solanaceae</taxon>
        <taxon>Solanoideae</taxon>
        <taxon>Capsiceae</taxon>
        <taxon>Capsicum</taxon>
    </lineage>
</organism>
<keyword evidence="1" id="KW-0547">Nucleotide-binding</keyword>
<keyword evidence="5" id="KW-1185">Reference proteome</keyword>
<dbReference type="Gramene" id="PHT69883">
    <property type="protein sequence ID" value="PHT69883"/>
    <property type="gene ID" value="T459_24987"/>
</dbReference>
<dbReference type="Proteomes" id="UP000222542">
    <property type="component" value="Unassembled WGS sequence"/>
</dbReference>
<feature type="domain" description="ATPase AAA-type core" evidence="3">
    <location>
        <begin position="44"/>
        <end position="82"/>
    </location>
</feature>
<dbReference type="Pfam" id="PF00004">
    <property type="entry name" value="AAA"/>
    <property type="match status" value="1"/>
</dbReference>
<dbReference type="STRING" id="4072.A0A2G2YJG6"/>
<evidence type="ECO:0000256" key="1">
    <source>
        <dbReference type="ARBA" id="ARBA00022741"/>
    </source>
</evidence>
<accession>A0A2G2YJG6</accession>
<dbReference type="InterPro" id="IPR050221">
    <property type="entry name" value="26S_Proteasome_ATPase"/>
</dbReference>
<reference evidence="4 5" key="1">
    <citation type="journal article" date="2014" name="Nat. Genet.">
        <title>Genome sequence of the hot pepper provides insights into the evolution of pungency in Capsicum species.</title>
        <authorList>
            <person name="Kim S."/>
            <person name="Park M."/>
            <person name="Yeom S.I."/>
            <person name="Kim Y.M."/>
            <person name="Lee J.M."/>
            <person name="Lee H.A."/>
            <person name="Seo E."/>
            <person name="Choi J."/>
            <person name="Cheong K."/>
            <person name="Kim K.T."/>
            <person name="Jung K."/>
            <person name="Lee G.W."/>
            <person name="Oh S.K."/>
            <person name="Bae C."/>
            <person name="Kim S.B."/>
            <person name="Lee H.Y."/>
            <person name="Kim S.Y."/>
            <person name="Kim M.S."/>
            <person name="Kang B.C."/>
            <person name="Jo Y.D."/>
            <person name="Yang H.B."/>
            <person name="Jeong H.J."/>
            <person name="Kang W.H."/>
            <person name="Kwon J.K."/>
            <person name="Shin C."/>
            <person name="Lim J.Y."/>
            <person name="Park J.H."/>
            <person name="Huh J.H."/>
            <person name="Kim J.S."/>
            <person name="Kim B.D."/>
            <person name="Cohen O."/>
            <person name="Paran I."/>
            <person name="Suh M.C."/>
            <person name="Lee S.B."/>
            <person name="Kim Y.K."/>
            <person name="Shin Y."/>
            <person name="Noh S.J."/>
            <person name="Park J."/>
            <person name="Seo Y.S."/>
            <person name="Kwon S.Y."/>
            <person name="Kim H.A."/>
            <person name="Park J.M."/>
            <person name="Kim H.J."/>
            <person name="Choi S.B."/>
            <person name="Bosland P.W."/>
            <person name="Reeves G."/>
            <person name="Jo S.H."/>
            <person name="Lee B.W."/>
            <person name="Cho H.T."/>
            <person name="Choi H.S."/>
            <person name="Lee M.S."/>
            <person name="Yu Y."/>
            <person name="Do Choi Y."/>
            <person name="Park B.S."/>
            <person name="van Deynze A."/>
            <person name="Ashrafi H."/>
            <person name="Hill T."/>
            <person name="Kim W.T."/>
            <person name="Pai H.S."/>
            <person name="Ahn H.K."/>
            <person name="Yeam I."/>
            <person name="Giovannoni J.J."/>
            <person name="Rose J.K."/>
            <person name="Sorensen I."/>
            <person name="Lee S.J."/>
            <person name="Kim R.W."/>
            <person name="Choi I.Y."/>
            <person name="Choi B.S."/>
            <person name="Lim J.S."/>
            <person name="Lee Y.H."/>
            <person name="Choi D."/>
        </authorList>
    </citation>
    <scope>NUCLEOTIDE SEQUENCE [LARGE SCALE GENOMIC DNA]</scope>
    <source>
        <strain evidence="5">cv. CM334</strain>
    </source>
</reference>
<gene>
    <name evidence="4" type="ORF">T459_24987</name>
</gene>
<protein>
    <recommendedName>
        <fullName evidence="3">ATPase AAA-type core domain-containing protein</fullName>
    </recommendedName>
</protein>
<name>A0A2G2YJG6_CAPAN</name>
<comment type="caution">
    <text evidence="4">The sequence shown here is derived from an EMBL/GenBank/DDBJ whole genome shotgun (WGS) entry which is preliminary data.</text>
</comment>
<dbReference type="AlphaFoldDB" id="A0A2G2YJG6"/>
<dbReference type="Gene3D" id="3.40.50.300">
    <property type="entry name" value="P-loop containing nucleotide triphosphate hydrolases"/>
    <property type="match status" value="1"/>
</dbReference>
<sequence length="86" mass="10157">MFFSNTRIFEDATYKSRKYIKCVELPLTQHELYKHIVIDPPRNVLFYGLLNTGKTMHVKAVANHTIATLIRVFSLEFVQKYLEMYA</sequence>
<evidence type="ECO:0000259" key="3">
    <source>
        <dbReference type="Pfam" id="PF00004"/>
    </source>
</evidence>
<dbReference type="EMBL" id="AYRZ02000010">
    <property type="protein sequence ID" value="PHT69883.1"/>
    <property type="molecule type" value="Genomic_DNA"/>
</dbReference>
<dbReference type="GO" id="GO:0016887">
    <property type="term" value="F:ATP hydrolysis activity"/>
    <property type="evidence" value="ECO:0007669"/>
    <property type="project" value="InterPro"/>
</dbReference>
<dbReference type="InterPro" id="IPR027417">
    <property type="entry name" value="P-loop_NTPase"/>
</dbReference>
<evidence type="ECO:0000313" key="5">
    <source>
        <dbReference type="Proteomes" id="UP000222542"/>
    </source>
</evidence>
<evidence type="ECO:0000256" key="2">
    <source>
        <dbReference type="ARBA" id="ARBA00022840"/>
    </source>
</evidence>